<reference evidence="3 4" key="1">
    <citation type="submission" date="2018-06" db="EMBL/GenBank/DDBJ databases">
        <authorList>
            <consortium name="Pathogen Informatics"/>
            <person name="Doyle S."/>
        </authorList>
    </citation>
    <scope>NUCLEOTIDE SEQUENCE [LARGE SCALE GENOMIC DNA]</scope>
    <source>
        <strain evidence="3 4">NCTC10295</strain>
    </source>
</reference>
<evidence type="ECO:0000313" key="4">
    <source>
        <dbReference type="Proteomes" id="UP000254651"/>
    </source>
</evidence>
<keyword evidence="4" id="KW-1185">Reference proteome</keyword>
<keyword evidence="2" id="KW-0732">Signal</keyword>
<feature type="compositionally biased region" description="Basic and acidic residues" evidence="1">
    <location>
        <begin position="54"/>
        <end position="65"/>
    </location>
</feature>
<accession>A0A378UGY6</accession>
<dbReference type="PROSITE" id="PS51257">
    <property type="entry name" value="PROKAR_LIPOPROTEIN"/>
    <property type="match status" value="1"/>
</dbReference>
<dbReference type="RefSeq" id="WP_066080246.1">
    <property type="nucleotide sequence ID" value="NZ_CP181246.1"/>
</dbReference>
<sequence>MSLRNLIAAAAVCSVLSGCVVAAAADLAATTVMTAGKIAVKGTGALVRAAIPDGDNKDNKRKEDGQADDSQ</sequence>
<evidence type="ECO:0000256" key="2">
    <source>
        <dbReference type="SAM" id="SignalP"/>
    </source>
</evidence>
<dbReference type="NCBIfam" id="NF038104">
    <property type="entry name" value="lipo_NF038104"/>
    <property type="match status" value="1"/>
</dbReference>
<evidence type="ECO:0000256" key="1">
    <source>
        <dbReference type="SAM" id="MobiDB-lite"/>
    </source>
</evidence>
<dbReference type="AlphaFoldDB" id="A0A378UGY6"/>
<protein>
    <recommendedName>
        <fullName evidence="5">Lipoprotein</fullName>
    </recommendedName>
</protein>
<name>A0A378UGY6_BERDE</name>
<feature type="chain" id="PRO_5016674088" description="Lipoprotein" evidence="2">
    <location>
        <begin position="25"/>
        <end position="71"/>
    </location>
</feature>
<gene>
    <name evidence="3" type="ORF">NCTC10295_01419</name>
</gene>
<feature type="signal peptide" evidence="2">
    <location>
        <begin position="1"/>
        <end position="24"/>
    </location>
</feature>
<dbReference type="Proteomes" id="UP000254651">
    <property type="component" value="Unassembled WGS sequence"/>
</dbReference>
<evidence type="ECO:0008006" key="5">
    <source>
        <dbReference type="Google" id="ProtNLM"/>
    </source>
</evidence>
<evidence type="ECO:0000313" key="3">
    <source>
        <dbReference type="EMBL" id="STZ76644.1"/>
    </source>
</evidence>
<organism evidence="3 4">
    <name type="scientific">Bergeriella denitrificans</name>
    <name type="common">Neisseria denitrificans</name>
    <dbReference type="NCBI Taxonomy" id="494"/>
    <lineage>
        <taxon>Bacteria</taxon>
        <taxon>Pseudomonadati</taxon>
        <taxon>Pseudomonadota</taxon>
        <taxon>Betaproteobacteria</taxon>
        <taxon>Neisseriales</taxon>
        <taxon>Neisseriaceae</taxon>
        <taxon>Bergeriella</taxon>
    </lineage>
</organism>
<dbReference type="EMBL" id="UGQS01000002">
    <property type="protein sequence ID" value="STZ76644.1"/>
    <property type="molecule type" value="Genomic_DNA"/>
</dbReference>
<proteinExistence type="predicted"/>
<feature type="region of interest" description="Disordered" evidence="1">
    <location>
        <begin position="51"/>
        <end position="71"/>
    </location>
</feature>